<name>A0ABZ0D1H3_9BURK</name>
<keyword evidence="4" id="KW-1185">Reference proteome</keyword>
<dbReference type="PANTHER" id="PTHR46268:SF15">
    <property type="entry name" value="UNIVERSAL STRESS PROTEIN HP_0031"/>
    <property type="match status" value="1"/>
</dbReference>
<gene>
    <name evidence="3" type="ORF">RXV79_11170</name>
</gene>
<accession>A0ABZ0D1H3</accession>
<dbReference type="InterPro" id="IPR006016">
    <property type="entry name" value="UspA"/>
</dbReference>
<dbReference type="PANTHER" id="PTHR46268">
    <property type="entry name" value="STRESS RESPONSE PROTEIN NHAX"/>
    <property type="match status" value="1"/>
</dbReference>
<evidence type="ECO:0000313" key="4">
    <source>
        <dbReference type="Proteomes" id="UP001303946"/>
    </source>
</evidence>
<dbReference type="Pfam" id="PF00582">
    <property type="entry name" value="Usp"/>
    <property type="match status" value="1"/>
</dbReference>
<comment type="similarity">
    <text evidence="1">Belongs to the universal stress protein A family.</text>
</comment>
<dbReference type="CDD" id="cd00293">
    <property type="entry name" value="USP-like"/>
    <property type="match status" value="1"/>
</dbReference>
<protein>
    <submittedName>
        <fullName evidence="3">Universal stress protein</fullName>
    </submittedName>
</protein>
<evidence type="ECO:0000313" key="3">
    <source>
        <dbReference type="EMBL" id="WOB10596.1"/>
    </source>
</evidence>
<organism evidence="3 4">
    <name type="scientific">Piscinibacter gummiphilus</name>
    <dbReference type="NCBI Taxonomy" id="946333"/>
    <lineage>
        <taxon>Bacteria</taxon>
        <taxon>Pseudomonadati</taxon>
        <taxon>Pseudomonadota</taxon>
        <taxon>Betaproteobacteria</taxon>
        <taxon>Burkholderiales</taxon>
        <taxon>Sphaerotilaceae</taxon>
        <taxon>Piscinibacter</taxon>
    </lineage>
</organism>
<evidence type="ECO:0000259" key="2">
    <source>
        <dbReference type="Pfam" id="PF00582"/>
    </source>
</evidence>
<proteinExistence type="inferred from homology"/>
<dbReference type="SUPFAM" id="SSF52402">
    <property type="entry name" value="Adenine nucleotide alpha hydrolases-like"/>
    <property type="match status" value="2"/>
</dbReference>
<dbReference type="Proteomes" id="UP001303946">
    <property type="component" value="Chromosome"/>
</dbReference>
<dbReference type="InterPro" id="IPR006015">
    <property type="entry name" value="Universal_stress_UspA"/>
</dbReference>
<evidence type="ECO:0000256" key="1">
    <source>
        <dbReference type="ARBA" id="ARBA00008791"/>
    </source>
</evidence>
<dbReference type="RefSeq" id="WP_316703496.1">
    <property type="nucleotide sequence ID" value="NZ_CP136336.1"/>
</dbReference>
<dbReference type="PRINTS" id="PR01438">
    <property type="entry name" value="UNVRSLSTRESS"/>
</dbReference>
<reference evidence="3 4" key="1">
    <citation type="submission" date="2023-10" db="EMBL/GenBank/DDBJ databases">
        <title>Bacteria for the degradation of biodegradable plastic PBAT(Polybutylene adipate terephthalate).</title>
        <authorList>
            <person name="Weon H.-Y."/>
            <person name="Yeon J."/>
        </authorList>
    </citation>
    <scope>NUCLEOTIDE SEQUENCE [LARGE SCALE GENOMIC DNA]</scope>
    <source>
        <strain evidence="3 4">SBD 7-3</strain>
    </source>
</reference>
<dbReference type="Gene3D" id="3.40.50.12370">
    <property type="match status" value="1"/>
</dbReference>
<feature type="domain" description="UspA" evidence="2">
    <location>
        <begin position="155"/>
        <end position="279"/>
    </location>
</feature>
<sequence>MTYRSLLVLLDDDPLCAARVKVAIDLARNFEAHLTGVAPTGLVELPISVEAATVVTELAEAAQAELGDRARAAAQAFDAACVAAKLSACRSVVLEAEPADALLREAHSHDLIVLTQPDPAETGYTMRRAVVERLVLFNARPTLLIPYAGTVEAPFQNALVAWDGSREADRAIADALPFLRKARRVDVAAWRENGLLADTTPNAELEALREWLARHGVTATVRNEVASAPIADAILSRTADLDTDLLVMGGYGHTRWTERLLGGATRGVLATMTVPVLMSR</sequence>
<dbReference type="EMBL" id="CP136336">
    <property type="protein sequence ID" value="WOB10596.1"/>
    <property type="molecule type" value="Genomic_DNA"/>
</dbReference>